<keyword evidence="3" id="KW-0808">Transferase</keyword>
<comment type="caution">
    <text evidence="11">The sequence shown here is derived from an EMBL/GenBank/DDBJ whole genome shotgun (WGS) entry which is preliminary data.</text>
</comment>
<dbReference type="OrthoDB" id="9810447at2"/>
<keyword evidence="9" id="KW-0732">Signal</keyword>
<reference evidence="11 12" key="1">
    <citation type="submission" date="2016-10" db="EMBL/GenBank/DDBJ databases">
        <title>Draft Genome Sequence of Rhizobacteria Flavobacterium johnsoniae CI04.</title>
        <authorList>
            <person name="Bravo J.I."/>
            <person name="Lozano G.L."/>
            <person name="Handelsman J."/>
        </authorList>
    </citation>
    <scope>NUCLEOTIDE SEQUENCE [LARGE SCALE GENOMIC DNA]</scope>
    <source>
        <strain evidence="11 12">CI04</strain>
    </source>
</reference>
<feature type="domain" description="Histidine kinase" evidence="10">
    <location>
        <begin position="485"/>
        <end position="695"/>
    </location>
</feature>
<keyword evidence="4" id="KW-0418">Kinase</keyword>
<dbReference type="SMART" id="SM00387">
    <property type="entry name" value="HATPase_c"/>
    <property type="match status" value="1"/>
</dbReference>
<dbReference type="InterPro" id="IPR036097">
    <property type="entry name" value="HisK_dim/P_sf"/>
</dbReference>
<dbReference type="CDD" id="cd00082">
    <property type="entry name" value="HisKA"/>
    <property type="match status" value="1"/>
</dbReference>
<dbReference type="Proteomes" id="UP000182826">
    <property type="component" value="Unassembled WGS sequence"/>
</dbReference>
<name>A0A1J7BVN7_FLAJO</name>
<dbReference type="SUPFAM" id="SSF55874">
    <property type="entry name" value="ATPase domain of HSP90 chaperone/DNA topoisomerase II/histidine kinase"/>
    <property type="match status" value="1"/>
</dbReference>
<dbReference type="InterPro" id="IPR050736">
    <property type="entry name" value="Sensor_HK_Regulatory"/>
</dbReference>
<organism evidence="11 12">
    <name type="scientific">Flavobacterium johnsoniae</name>
    <name type="common">Cytophaga johnsonae</name>
    <dbReference type="NCBI Taxonomy" id="986"/>
    <lineage>
        <taxon>Bacteria</taxon>
        <taxon>Pseudomonadati</taxon>
        <taxon>Bacteroidota</taxon>
        <taxon>Flavobacteriia</taxon>
        <taxon>Flavobacteriales</taxon>
        <taxon>Flavobacteriaceae</taxon>
        <taxon>Flavobacterium</taxon>
    </lineage>
</organism>
<evidence type="ECO:0000259" key="10">
    <source>
        <dbReference type="PROSITE" id="PS50109"/>
    </source>
</evidence>
<sequence>MKRAGFLFLFFITFSAFAQEEPNLAAYKTTNEKLKVWLNYSTALLNSENYPKLIKVAEKGIALSKNHNAYLSRFYFQKGKGFEFSNNQYQKALENYEEAWKYARKAHHLKNETSILMRLNYVYYSVQDTVKGKSLAKYIKQVVDTTKSNYTKAVLNGSLAEYYMNNYEYETFIGYQLKAIAYKKLLKKDKTNEENIGISYLQIGSTYTRMKQYNKAIEYFNEAKPYIKNSPYVSAFLCNYYLHSYVALKKKDSIYKYYNLVYTYPTKKDSLFINLSFANRSMSEYFTNEGSINKAYDCAQKAVLYAQKSNDPDIMMEANTVLGKVLNEKGEHKKAIEVLTKASEKALKYDKESFVVINKKLSQSYAALGKWKEAFYYNEIYSKYNDEMMHESAKQSIANAEARFQNKAKQEKIKNLSTQNTIKNIQIEEAKKQRLYLISGLALVAIIGLLLFSQNQNRKKTNQKLQLLNQELDEANKIKARFFSILNHDLRSPVSNLIHFLHLQKENPELIDEETALRMQTKIISGAENLLSSMEDILLWSKGQMENFKPHFKEIAVAVLFEETQKHFSALENIEISFKNPENIILSTDENYLKTIIRNLTGNAIKALEKRENPRIIWKAFQHNNQTFLSITDNGAGENQEKFKALYDDSEVIGIKTGLGLHLIRDLANAINCKIEVNSQPDLGTTFTIIFSQHIGT</sequence>
<keyword evidence="12" id="KW-1185">Reference proteome</keyword>
<keyword evidence="6" id="KW-0802">TPR repeat</keyword>
<feature type="chain" id="PRO_5009643767" description="histidine kinase" evidence="9">
    <location>
        <begin position="19"/>
        <end position="697"/>
    </location>
</feature>
<keyword evidence="8" id="KW-1133">Transmembrane helix</keyword>
<dbReference type="InterPro" id="IPR019734">
    <property type="entry name" value="TPR_rpt"/>
</dbReference>
<dbReference type="AlphaFoldDB" id="A0A1J7BVN7"/>
<dbReference type="PROSITE" id="PS50109">
    <property type="entry name" value="HIS_KIN"/>
    <property type="match status" value="1"/>
</dbReference>
<dbReference type="SMART" id="SM00388">
    <property type="entry name" value="HisKA"/>
    <property type="match status" value="1"/>
</dbReference>
<keyword evidence="7" id="KW-0175">Coiled coil</keyword>
<dbReference type="EC" id="2.7.13.3" evidence="2"/>
<proteinExistence type="predicted"/>
<dbReference type="PROSITE" id="PS50005">
    <property type="entry name" value="TPR"/>
    <property type="match status" value="1"/>
</dbReference>
<comment type="catalytic activity">
    <reaction evidence="1">
        <text>ATP + protein L-histidine = ADP + protein N-phospho-L-histidine.</text>
        <dbReference type="EC" id="2.7.13.3"/>
    </reaction>
</comment>
<feature type="signal peptide" evidence="9">
    <location>
        <begin position="1"/>
        <end position="18"/>
    </location>
</feature>
<evidence type="ECO:0000313" key="12">
    <source>
        <dbReference type="Proteomes" id="UP000182826"/>
    </source>
</evidence>
<accession>A0A1J7BVN7</accession>
<dbReference type="PANTHER" id="PTHR43711:SF31">
    <property type="entry name" value="HISTIDINE KINASE"/>
    <property type="match status" value="1"/>
</dbReference>
<dbReference type="InterPro" id="IPR003661">
    <property type="entry name" value="HisK_dim/P_dom"/>
</dbReference>
<dbReference type="SMART" id="SM00028">
    <property type="entry name" value="TPR"/>
    <property type="match status" value="3"/>
</dbReference>
<evidence type="ECO:0000313" key="11">
    <source>
        <dbReference type="EMBL" id="OIV42743.1"/>
    </source>
</evidence>
<dbReference type="SUPFAM" id="SSF48452">
    <property type="entry name" value="TPR-like"/>
    <property type="match status" value="2"/>
</dbReference>
<dbReference type="Pfam" id="PF02518">
    <property type="entry name" value="HATPase_c"/>
    <property type="match status" value="1"/>
</dbReference>
<dbReference type="Gene3D" id="1.10.287.130">
    <property type="match status" value="1"/>
</dbReference>
<feature type="transmembrane region" description="Helical" evidence="8">
    <location>
        <begin position="435"/>
        <end position="452"/>
    </location>
</feature>
<dbReference type="Gene3D" id="3.30.565.10">
    <property type="entry name" value="Histidine kinase-like ATPase, C-terminal domain"/>
    <property type="match status" value="1"/>
</dbReference>
<dbReference type="InterPro" id="IPR003594">
    <property type="entry name" value="HATPase_dom"/>
</dbReference>
<gene>
    <name evidence="11" type="ORF">BKM63_07680</name>
</gene>
<evidence type="ECO:0000256" key="6">
    <source>
        <dbReference type="PROSITE-ProRule" id="PRU00339"/>
    </source>
</evidence>
<evidence type="ECO:0000256" key="5">
    <source>
        <dbReference type="ARBA" id="ARBA00023012"/>
    </source>
</evidence>
<feature type="coiled-coil region" evidence="7">
    <location>
        <begin position="390"/>
        <end position="478"/>
    </location>
</feature>
<dbReference type="RefSeq" id="WP_071636028.1">
    <property type="nucleotide sequence ID" value="NZ_MLFK01000005.1"/>
</dbReference>
<dbReference type="PANTHER" id="PTHR43711">
    <property type="entry name" value="TWO-COMPONENT HISTIDINE KINASE"/>
    <property type="match status" value="1"/>
</dbReference>
<dbReference type="EMBL" id="MLFK01000005">
    <property type="protein sequence ID" value="OIV42743.1"/>
    <property type="molecule type" value="Genomic_DNA"/>
</dbReference>
<evidence type="ECO:0000256" key="8">
    <source>
        <dbReference type="SAM" id="Phobius"/>
    </source>
</evidence>
<protein>
    <recommendedName>
        <fullName evidence="2">histidine kinase</fullName>
        <ecNumber evidence="2">2.7.13.3</ecNumber>
    </recommendedName>
</protein>
<evidence type="ECO:0000256" key="4">
    <source>
        <dbReference type="ARBA" id="ARBA00022777"/>
    </source>
</evidence>
<dbReference type="InterPro" id="IPR036890">
    <property type="entry name" value="HATPase_C_sf"/>
</dbReference>
<evidence type="ECO:0000256" key="1">
    <source>
        <dbReference type="ARBA" id="ARBA00000085"/>
    </source>
</evidence>
<dbReference type="GO" id="GO:0000155">
    <property type="term" value="F:phosphorelay sensor kinase activity"/>
    <property type="evidence" value="ECO:0007669"/>
    <property type="project" value="InterPro"/>
</dbReference>
<feature type="repeat" description="TPR" evidence="6">
    <location>
        <begin position="197"/>
        <end position="230"/>
    </location>
</feature>
<dbReference type="InterPro" id="IPR005467">
    <property type="entry name" value="His_kinase_dom"/>
</dbReference>
<dbReference type="Gene3D" id="1.25.40.10">
    <property type="entry name" value="Tetratricopeptide repeat domain"/>
    <property type="match status" value="3"/>
</dbReference>
<dbReference type="InterPro" id="IPR011990">
    <property type="entry name" value="TPR-like_helical_dom_sf"/>
</dbReference>
<evidence type="ECO:0000256" key="3">
    <source>
        <dbReference type="ARBA" id="ARBA00022679"/>
    </source>
</evidence>
<keyword evidence="8" id="KW-0812">Transmembrane</keyword>
<evidence type="ECO:0000256" key="7">
    <source>
        <dbReference type="SAM" id="Coils"/>
    </source>
</evidence>
<dbReference type="SUPFAM" id="SSF47384">
    <property type="entry name" value="Homodimeric domain of signal transducing histidine kinase"/>
    <property type="match status" value="1"/>
</dbReference>
<evidence type="ECO:0000256" key="2">
    <source>
        <dbReference type="ARBA" id="ARBA00012438"/>
    </source>
</evidence>
<evidence type="ECO:0000256" key="9">
    <source>
        <dbReference type="SAM" id="SignalP"/>
    </source>
</evidence>
<keyword evidence="8" id="KW-0472">Membrane</keyword>
<keyword evidence="5" id="KW-0902">Two-component regulatory system</keyword>